<dbReference type="AlphaFoldDB" id="A0A927B9T9"/>
<keyword evidence="1" id="KW-0812">Transmembrane</keyword>
<gene>
    <name evidence="2" type="ORF">IC230_33690</name>
</gene>
<reference evidence="2" key="1">
    <citation type="submission" date="2020-09" db="EMBL/GenBank/DDBJ databases">
        <authorList>
            <person name="Kim M.K."/>
        </authorList>
    </citation>
    <scope>NUCLEOTIDE SEQUENCE</scope>
    <source>
        <strain evidence="2">BT704</strain>
    </source>
</reference>
<name>A0A927B9T9_9BACT</name>
<keyword evidence="3" id="KW-1185">Reference proteome</keyword>
<keyword evidence="1" id="KW-1133">Transmembrane helix</keyword>
<dbReference type="Proteomes" id="UP000653797">
    <property type="component" value="Unassembled WGS sequence"/>
</dbReference>
<proteinExistence type="predicted"/>
<dbReference type="EMBL" id="JACXAA010000036">
    <property type="protein sequence ID" value="MBD2757863.1"/>
    <property type="molecule type" value="Genomic_DNA"/>
</dbReference>
<organism evidence="2 3">
    <name type="scientific">Spirosoma validum</name>
    <dbReference type="NCBI Taxonomy" id="2771355"/>
    <lineage>
        <taxon>Bacteria</taxon>
        <taxon>Pseudomonadati</taxon>
        <taxon>Bacteroidota</taxon>
        <taxon>Cytophagia</taxon>
        <taxon>Cytophagales</taxon>
        <taxon>Cytophagaceae</taxon>
        <taxon>Spirosoma</taxon>
    </lineage>
</organism>
<evidence type="ECO:0000313" key="3">
    <source>
        <dbReference type="Proteomes" id="UP000653797"/>
    </source>
</evidence>
<feature type="transmembrane region" description="Helical" evidence="1">
    <location>
        <begin position="80"/>
        <end position="101"/>
    </location>
</feature>
<dbReference type="RefSeq" id="WP_191043485.1">
    <property type="nucleotide sequence ID" value="NZ_JACXAA010000036.1"/>
</dbReference>
<evidence type="ECO:0000256" key="1">
    <source>
        <dbReference type="SAM" id="Phobius"/>
    </source>
</evidence>
<feature type="transmembrane region" description="Helical" evidence="1">
    <location>
        <begin position="47"/>
        <end position="68"/>
    </location>
</feature>
<evidence type="ECO:0000313" key="2">
    <source>
        <dbReference type="EMBL" id="MBD2757863.1"/>
    </source>
</evidence>
<sequence>MTNKENSGTVPESRLNLAITGGIGAVAPDILLLYSKRWTMPDITFSLELYLVATLMYVLLAGFVASIFPYGKLARGKNSLWVAFGIGVCLPIVIAGVTTIFKSEPVATRGEASVGRFVDLIAF</sequence>
<protein>
    <submittedName>
        <fullName evidence="2">Uncharacterized protein</fullName>
    </submittedName>
</protein>
<comment type="caution">
    <text evidence="2">The sequence shown here is derived from an EMBL/GenBank/DDBJ whole genome shotgun (WGS) entry which is preliminary data.</text>
</comment>
<feature type="transmembrane region" description="Helical" evidence="1">
    <location>
        <begin position="15"/>
        <end position="35"/>
    </location>
</feature>
<accession>A0A927B9T9</accession>
<keyword evidence="1" id="KW-0472">Membrane</keyword>